<evidence type="ECO:0000256" key="1">
    <source>
        <dbReference type="SAM" id="Phobius"/>
    </source>
</evidence>
<dbReference type="Proteomes" id="UP001198200">
    <property type="component" value="Unassembled WGS sequence"/>
</dbReference>
<dbReference type="RefSeq" id="WP_308731589.1">
    <property type="nucleotide sequence ID" value="NZ_JAJEQN010000014.1"/>
</dbReference>
<name>A0AAE3JBJ0_9FIRM</name>
<keyword evidence="1" id="KW-0812">Transmembrane</keyword>
<dbReference type="EMBL" id="JAJEQN010000014">
    <property type="protein sequence ID" value="MCC2221410.1"/>
    <property type="molecule type" value="Genomic_DNA"/>
</dbReference>
<feature type="transmembrane region" description="Helical" evidence="1">
    <location>
        <begin position="296"/>
        <end position="316"/>
    </location>
</feature>
<feature type="transmembrane region" description="Helical" evidence="1">
    <location>
        <begin position="234"/>
        <end position="261"/>
    </location>
</feature>
<accession>A0AAE3JBJ0</accession>
<feature type="transmembrane region" description="Helical" evidence="1">
    <location>
        <begin position="150"/>
        <end position="168"/>
    </location>
</feature>
<feature type="transmembrane region" description="Helical" evidence="1">
    <location>
        <begin position="375"/>
        <end position="396"/>
    </location>
</feature>
<comment type="caution">
    <text evidence="2">The sequence shown here is derived from an EMBL/GenBank/DDBJ whole genome shotgun (WGS) entry which is preliminary data.</text>
</comment>
<sequence length="454" mass="52357">MGGLDLFGCLWLFFVYSFLGWIAETCFCVLKYRKFMNRGMLNSPLCIVYGIAAVIITIGFPELFDEVPILFLGCAGVSTLLEWFTAKILEKLDHKKWWDYSSKRWNLDGYICLQYSIVWGILGVLSVKFVTPVLMKFYHMVPSFMMQITLWALLGVLIVDILGSTYIIRGSVKRNDTIQKIDHELYSRKKRFGRWLEKHILMRVEKAYPAINEGERVEKEKITVFAEGCSFYKLVLLFFIGAFAGDLIETIFCRITMGYWMSRSSVVWGPFSIVWGLAMVVATSLLYNYRNRSSSFIFAMGTVLGGVYEYLCSVFTEIVFGKIFWDYSGFMFNIGGRINLLFCFFWGIAGVVWLKGVYPYLSKWIEKIPMLAGKIITWCLIIFMAADSLVSAAALMRQDQREKNIPASNVVQQWLDENYDDETLYKIYPKAKKPKKVDKSENITYSNTRNDAAL</sequence>
<keyword evidence="1" id="KW-0472">Membrane</keyword>
<keyword evidence="1" id="KW-1133">Transmembrane helix</keyword>
<keyword evidence="3" id="KW-1185">Reference proteome</keyword>
<dbReference type="InterPro" id="IPR010540">
    <property type="entry name" value="CmpB_TMEM229"/>
</dbReference>
<feature type="transmembrane region" description="Helical" evidence="1">
    <location>
        <begin position="336"/>
        <end position="354"/>
    </location>
</feature>
<feature type="transmembrane region" description="Helical" evidence="1">
    <location>
        <begin position="67"/>
        <end position="86"/>
    </location>
</feature>
<proteinExistence type="predicted"/>
<feature type="transmembrane region" description="Helical" evidence="1">
    <location>
        <begin position="267"/>
        <end position="289"/>
    </location>
</feature>
<dbReference type="Pfam" id="PF06541">
    <property type="entry name" value="ABC_trans_CmpB"/>
    <property type="match status" value="2"/>
</dbReference>
<feature type="transmembrane region" description="Helical" evidence="1">
    <location>
        <begin position="107"/>
        <end position="130"/>
    </location>
</feature>
<evidence type="ECO:0000313" key="3">
    <source>
        <dbReference type="Proteomes" id="UP001198200"/>
    </source>
</evidence>
<feature type="transmembrane region" description="Helical" evidence="1">
    <location>
        <begin position="6"/>
        <end position="30"/>
    </location>
</feature>
<reference evidence="2 3" key="1">
    <citation type="submission" date="2021-10" db="EMBL/GenBank/DDBJ databases">
        <title>Anaerobic single-cell dispensing facilitates the cultivation of human gut bacteria.</title>
        <authorList>
            <person name="Afrizal A."/>
        </authorList>
    </citation>
    <scope>NUCLEOTIDE SEQUENCE [LARGE SCALE GENOMIC DNA]</scope>
    <source>
        <strain evidence="2 3">CLA-AA-H224</strain>
    </source>
</reference>
<evidence type="ECO:0000313" key="2">
    <source>
        <dbReference type="EMBL" id="MCC2221410.1"/>
    </source>
</evidence>
<organism evidence="2 3">
    <name type="scientific">Anthropogastromicrobium aceti</name>
    <dbReference type="NCBI Taxonomy" id="2981768"/>
    <lineage>
        <taxon>Bacteria</taxon>
        <taxon>Bacillati</taxon>
        <taxon>Bacillota</taxon>
        <taxon>Clostridia</taxon>
        <taxon>Lachnospirales</taxon>
        <taxon>Lachnospiraceae</taxon>
        <taxon>Anthropogastromicrobium</taxon>
    </lineage>
</organism>
<feature type="transmembrane region" description="Helical" evidence="1">
    <location>
        <begin position="42"/>
        <end position="61"/>
    </location>
</feature>
<protein>
    <submittedName>
        <fullName evidence="2">ABC transporter permease</fullName>
    </submittedName>
</protein>
<gene>
    <name evidence="2" type="ORF">LKD48_07120</name>
</gene>
<dbReference type="AlphaFoldDB" id="A0AAE3JBJ0"/>